<organism evidence="1 2">
    <name type="scientific">Anaerostipes hadrus</name>
    <dbReference type="NCBI Taxonomy" id="649756"/>
    <lineage>
        <taxon>Bacteria</taxon>
        <taxon>Bacillati</taxon>
        <taxon>Bacillota</taxon>
        <taxon>Clostridia</taxon>
        <taxon>Lachnospirales</taxon>
        <taxon>Lachnospiraceae</taxon>
        <taxon>Anaerostipes</taxon>
    </lineage>
</organism>
<accession>D4MYG0</accession>
<dbReference type="Proteomes" id="UP000008960">
    <property type="component" value="Chromosome"/>
</dbReference>
<reference evidence="1 2" key="1">
    <citation type="submission" date="2010-03" db="EMBL/GenBank/DDBJ databases">
        <title>The genome sequence of Clostridiales sp. SSC/2.</title>
        <authorList>
            <consortium name="metaHIT consortium -- http://www.metahit.eu/"/>
            <person name="Pajon A."/>
            <person name="Turner K."/>
            <person name="Parkhill J."/>
            <person name="Duncan S."/>
            <person name="Flint H."/>
        </authorList>
    </citation>
    <scope>NUCLEOTIDE SEQUENCE [LARGE SCALE GENOMIC DNA]</scope>
    <source>
        <strain evidence="1 2">SSC/2</strain>
    </source>
</reference>
<sequence>MKRKVKKMCTGLVMSMAFVIATVGTVYGMTQYGHYDISTITETGIRAWAYKKSPYKSASAKVTEAGRSSGWKTGRDVKATLTNLPFYVSKTYYKYNK</sequence>
<proteinExistence type="predicted"/>
<reference evidence="1 2" key="2">
    <citation type="submission" date="2010-03" db="EMBL/GenBank/DDBJ databases">
        <authorList>
            <person name="Pajon A."/>
        </authorList>
    </citation>
    <scope>NUCLEOTIDE SEQUENCE [LARGE SCALE GENOMIC DNA]</scope>
    <source>
        <strain evidence="1 2">SSC/2</strain>
    </source>
</reference>
<gene>
    <name evidence="1" type="ORF">CL2_05990</name>
</gene>
<name>D4MYG0_ANAHA</name>
<protein>
    <submittedName>
        <fullName evidence="1">Uncharacterized protein</fullName>
    </submittedName>
</protein>
<evidence type="ECO:0000313" key="2">
    <source>
        <dbReference type="Proteomes" id="UP000008960"/>
    </source>
</evidence>
<dbReference type="AlphaFoldDB" id="D4MYG0"/>
<dbReference type="KEGG" id="bprl:CL2_05990"/>
<evidence type="ECO:0000313" key="1">
    <source>
        <dbReference type="EMBL" id="CBL37655.1"/>
    </source>
</evidence>
<dbReference type="RefSeq" id="WP_009264124.1">
    <property type="nucleotide sequence ID" value="NC_021016.1"/>
</dbReference>
<dbReference type="PATRIC" id="fig|245018.3.peg.779"/>
<dbReference type="EMBL" id="FP929061">
    <property type="protein sequence ID" value="CBL37655.1"/>
    <property type="molecule type" value="Genomic_DNA"/>
</dbReference>